<keyword evidence="1" id="KW-0812">Transmembrane</keyword>
<proteinExistence type="predicted"/>
<organism evidence="2">
    <name type="scientific">Pseudomonas phage HRDY3</name>
    <dbReference type="NCBI Taxonomy" id="3236930"/>
    <lineage>
        <taxon>Viruses</taxon>
    </lineage>
</organism>
<protein>
    <submittedName>
        <fullName evidence="2">Uncharacterized protein</fullName>
    </submittedName>
</protein>
<keyword evidence="1" id="KW-0472">Membrane</keyword>
<evidence type="ECO:0000313" key="2">
    <source>
        <dbReference type="EMBL" id="XDJ15405.1"/>
    </source>
</evidence>
<sequence>METVGINWGAVQVLLPVLVTIAIFSFIIWKIENAKRIEDRLRNETISKIYDAMAAVPMGAHVPPVAVERYLSYIKYPDPTFDALAILIQERDNARTFAPKE</sequence>
<reference evidence="2" key="1">
    <citation type="submission" date="2024-07" db="EMBL/GenBank/DDBJ databases">
        <authorList>
            <person name="Bringhurst R.M."/>
            <person name="Homer T.E."/>
        </authorList>
    </citation>
    <scope>NUCLEOTIDE SEQUENCE</scope>
</reference>
<keyword evidence="1" id="KW-1133">Transmembrane helix</keyword>
<name>A0AB39CEZ9_9VIRU</name>
<evidence type="ECO:0000256" key="1">
    <source>
        <dbReference type="SAM" id="Phobius"/>
    </source>
</evidence>
<feature type="transmembrane region" description="Helical" evidence="1">
    <location>
        <begin position="6"/>
        <end position="29"/>
    </location>
</feature>
<dbReference type="EMBL" id="PQ015379">
    <property type="protein sequence ID" value="XDJ15405.1"/>
    <property type="molecule type" value="Genomic_DNA"/>
</dbReference>
<accession>A0AB39CEZ9</accession>